<dbReference type="Pfam" id="PF01352">
    <property type="entry name" value="KRAB"/>
    <property type="match status" value="1"/>
</dbReference>
<reference evidence="3" key="1">
    <citation type="submission" date="2018-11" db="EMBL/GenBank/DDBJ databases">
        <title>Haplotype-resolved cattle genomes.</title>
        <authorList>
            <person name="Low W.Y."/>
            <person name="Tearle R."/>
            <person name="Bickhart D.M."/>
            <person name="Rosen B.D."/>
            <person name="Koren S."/>
            <person name="Rhie A."/>
            <person name="Hiendleder S."/>
            <person name="Phillippy A.M."/>
            <person name="Smith T.P.L."/>
            <person name="Williams J.L."/>
        </authorList>
    </citation>
    <scope>NUCLEOTIDE SEQUENCE [LARGE SCALE GENOMIC DNA]</scope>
</reference>
<dbReference type="Proteomes" id="UP000429181">
    <property type="component" value="Unassembled WGS sequence"/>
</dbReference>
<dbReference type="PANTHER" id="PTHR23232">
    <property type="entry name" value="KRAB DOMAIN C2H2 ZINC FINGER"/>
    <property type="match status" value="1"/>
</dbReference>
<proteinExistence type="predicted"/>
<evidence type="ECO:0000313" key="3">
    <source>
        <dbReference type="Proteomes" id="UP000429181"/>
    </source>
</evidence>
<dbReference type="PROSITE" id="PS50805">
    <property type="entry name" value="KRAB"/>
    <property type="match status" value="1"/>
</dbReference>
<evidence type="ECO:0000259" key="1">
    <source>
        <dbReference type="PROSITE" id="PS50805"/>
    </source>
</evidence>
<sequence length="73" mass="8522">MVKITKNNFLSFPYPPVLTWSPQMGLCLQVSVSFEDMTVDFRREEWQHLDSAQRCLYQDVTLETYSQLCAVGE</sequence>
<accession>A0A4W2H606</accession>
<dbReference type="Ensembl" id="ENSBIXT00005042850.1">
    <property type="protein sequence ID" value="ENSBIXP00005026542.1"/>
    <property type="gene ID" value="ENSBIXG00005007603.1"/>
</dbReference>
<protein>
    <recommendedName>
        <fullName evidence="1">KRAB domain-containing protein</fullName>
    </recommendedName>
</protein>
<dbReference type="PANTHER" id="PTHR23232:SF131">
    <property type="entry name" value="KRAB DOMAIN-CONTAINING PROTEIN"/>
    <property type="match status" value="1"/>
</dbReference>
<name>A0A4W2H606_BOBOX</name>
<dbReference type="GeneTree" id="ENSGT00940000163107"/>
<reference evidence="2" key="2">
    <citation type="submission" date="2025-08" db="UniProtKB">
        <authorList>
            <consortium name="Ensembl"/>
        </authorList>
    </citation>
    <scope>IDENTIFICATION</scope>
</reference>
<feature type="domain" description="KRAB" evidence="1">
    <location>
        <begin position="32"/>
        <end position="73"/>
    </location>
</feature>
<dbReference type="GO" id="GO:0006355">
    <property type="term" value="P:regulation of DNA-templated transcription"/>
    <property type="evidence" value="ECO:0007669"/>
    <property type="project" value="InterPro"/>
</dbReference>
<dbReference type="InterPro" id="IPR050169">
    <property type="entry name" value="Krueppel_C2H2_ZnF"/>
</dbReference>
<evidence type="ECO:0000313" key="2">
    <source>
        <dbReference type="Ensembl" id="ENSBIXP00005026542.1"/>
    </source>
</evidence>
<dbReference type="InterPro" id="IPR036051">
    <property type="entry name" value="KRAB_dom_sf"/>
</dbReference>
<dbReference type="Gene3D" id="6.10.140.140">
    <property type="match status" value="1"/>
</dbReference>
<dbReference type="CDD" id="cd07765">
    <property type="entry name" value="KRAB_A-box"/>
    <property type="match status" value="1"/>
</dbReference>
<dbReference type="InterPro" id="IPR001909">
    <property type="entry name" value="KRAB"/>
</dbReference>
<dbReference type="SUPFAM" id="SSF109640">
    <property type="entry name" value="KRAB domain (Kruppel-associated box)"/>
    <property type="match status" value="1"/>
</dbReference>
<dbReference type="AlphaFoldDB" id="A0A4W2H606"/>
<dbReference type="SMART" id="SM00349">
    <property type="entry name" value="KRAB"/>
    <property type="match status" value="1"/>
</dbReference>
<organism evidence="2 3">
    <name type="scientific">Bos indicus x Bos taurus</name>
    <name type="common">Hybrid cattle</name>
    <dbReference type="NCBI Taxonomy" id="30522"/>
    <lineage>
        <taxon>Eukaryota</taxon>
        <taxon>Metazoa</taxon>
        <taxon>Chordata</taxon>
        <taxon>Craniata</taxon>
        <taxon>Vertebrata</taxon>
        <taxon>Euteleostomi</taxon>
        <taxon>Mammalia</taxon>
        <taxon>Eutheria</taxon>
        <taxon>Laurasiatheria</taxon>
        <taxon>Artiodactyla</taxon>
        <taxon>Ruminantia</taxon>
        <taxon>Pecora</taxon>
        <taxon>Bovidae</taxon>
        <taxon>Bovinae</taxon>
        <taxon>Bos</taxon>
    </lineage>
</organism>